<feature type="transmembrane region" description="Helical" evidence="2">
    <location>
        <begin position="168"/>
        <end position="185"/>
    </location>
</feature>
<feature type="transmembrane region" description="Helical" evidence="2">
    <location>
        <begin position="133"/>
        <end position="161"/>
    </location>
</feature>
<sequence length="186" mass="19491">MFNNKRENSRGNSFDQDSDVSKNTSDTFNSNTVSTKIGLTLTTTTDNNNDNIVDSIPSSSSSSFSSSNNNNNLLPTLTITFLTALIAGAVLSQSGASPPSSIVLDNLKELTSNPKAFFTDAVTTIQNLGDLGYIYFSLIYIVAEILAIPAIPLTASAGYLFGTLKGTGIVLCSASVAAAVSFLIGR</sequence>
<keyword evidence="2" id="KW-0812">Transmembrane</keyword>
<dbReference type="Proteomes" id="UP001162640">
    <property type="component" value="Unassembled WGS sequence"/>
</dbReference>
<dbReference type="InterPro" id="IPR053240">
    <property type="entry name" value="VTT_domain"/>
</dbReference>
<proteinExistence type="predicted"/>
<protein>
    <submittedName>
        <fullName evidence="3">Uncharacterized protein</fullName>
    </submittedName>
</protein>
<keyword evidence="2" id="KW-0472">Membrane</keyword>
<keyword evidence="2" id="KW-1133">Transmembrane helix</keyword>
<organism evidence="3 4">
    <name type="scientific">Triparma laevis f. inornata</name>
    <dbReference type="NCBI Taxonomy" id="1714386"/>
    <lineage>
        <taxon>Eukaryota</taxon>
        <taxon>Sar</taxon>
        <taxon>Stramenopiles</taxon>
        <taxon>Ochrophyta</taxon>
        <taxon>Bolidophyceae</taxon>
        <taxon>Parmales</taxon>
        <taxon>Triparmaceae</taxon>
        <taxon>Triparma</taxon>
    </lineage>
</organism>
<evidence type="ECO:0000313" key="3">
    <source>
        <dbReference type="EMBL" id="GMH61813.1"/>
    </source>
</evidence>
<dbReference type="PANTHER" id="PTHR46826">
    <property type="match status" value="1"/>
</dbReference>
<evidence type="ECO:0000256" key="1">
    <source>
        <dbReference type="SAM" id="MobiDB-lite"/>
    </source>
</evidence>
<evidence type="ECO:0000256" key="2">
    <source>
        <dbReference type="SAM" id="Phobius"/>
    </source>
</evidence>
<dbReference type="EMBL" id="BLQM01000087">
    <property type="protein sequence ID" value="GMH61813.1"/>
    <property type="molecule type" value="Genomic_DNA"/>
</dbReference>
<feature type="compositionally biased region" description="Polar residues" evidence="1">
    <location>
        <begin position="10"/>
        <end position="27"/>
    </location>
</feature>
<feature type="region of interest" description="Disordered" evidence="1">
    <location>
        <begin position="1"/>
        <end position="27"/>
    </location>
</feature>
<accession>A0A9W7E4A1</accession>
<dbReference type="PANTHER" id="PTHR46826:SF1">
    <property type="entry name" value="TVP38_TMEM64 FAMILY MEMBRANE PROTEIN YDJX"/>
    <property type="match status" value="1"/>
</dbReference>
<dbReference type="AlphaFoldDB" id="A0A9W7E4A1"/>
<gene>
    <name evidence="3" type="ORF">TL16_g03342</name>
</gene>
<name>A0A9W7E4A1_9STRA</name>
<evidence type="ECO:0000313" key="4">
    <source>
        <dbReference type="Proteomes" id="UP001162640"/>
    </source>
</evidence>
<reference evidence="4" key="1">
    <citation type="journal article" date="2023" name="Commun. Biol.">
        <title>Genome analysis of Parmales, the sister group of diatoms, reveals the evolutionary specialization of diatoms from phago-mixotrophs to photoautotrophs.</title>
        <authorList>
            <person name="Ban H."/>
            <person name="Sato S."/>
            <person name="Yoshikawa S."/>
            <person name="Yamada K."/>
            <person name="Nakamura Y."/>
            <person name="Ichinomiya M."/>
            <person name="Sato N."/>
            <person name="Blanc-Mathieu R."/>
            <person name="Endo H."/>
            <person name="Kuwata A."/>
            <person name="Ogata H."/>
        </authorList>
    </citation>
    <scope>NUCLEOTIDE SEQUENCE [LARGE SCALE GENOMIC DNA]</scope>
</reference>
<comment type="caution">
    <text evidence="3">The sequence shown here is derived from an EMBL/GenBank/DDBJ whole genome shotgun (WGS) entry which is preliminary data.</text>
</comment>